<proteinExistence type="predicted"/>
<accession>A0A3B1B4L0</accession>
<dbReference type="EMBL" id="UOFU01000221">
    <property type="protein sequence ID" value="VAX01205.1"/>
    <property type="molecule type" value="Genomic_DNA"/>
</dbReference>
<evidence type="ECO:0000313" key="1">
    <source>
        <dbReference type="EMBL" id="VAX01205.1"/>
    </source>
</evidence>
<feature type="non-terminal residue" evidence="1">
    <location>
        <position position="87"/>
    </location>
</feature>
<name>A0A3B1B4L0_9ZZZZ</name>
<dbReference type="SUPFAM" id="SSF143243">
    <property type="entry name" value="Nqo5-like"/>
    <property type="match status" value="1"/>
</dbReference>
<gene>
    <name evidence="1" type="ORF">MNBD_GAMMA20-221</name>
</gene>
<protein>
    <recommendedName>
        <fullName evidence="2">NADH-ubiquinone oxidoreductase chain C</fullName>
    </recommendedName>
</protein>
<dbReference type="InterPro" id="IPR037232">
    <property type="entry name" value="NADH_quin_OxRdtase_su_C/D-like"/>
</dbReference>
<organism evidence="1">
    <name type="scientific">hydrothermal vent metagenome</name>
    <dbReference type="NCBI Taxonomy" id="652676"/>
    <lineage>
        <taxon>unclassified sequences</taxon>
        <taxon>metagenomes</taxon>
        <taxon>ecological metagenomes</taxon>
    </lineage>
</organism>
<evidence type="ECO:0008006" key="2">
    <source>
        <dbReference type="Google" id="ProtNLM"/>
    </source>
</evidence>
<dbReference type="AlphaFoldDB" id="A0A3B1B4L0"/>
<dbReference type="Gene3D" id="3.30.460.80">
    <property type="entry name" value="NADH:ubiquinone oxidoreductase, 30kDa subunit"/>
    <property type="match status" value="1"/>
</dbReference>
<reference evidence="1" key="1">
    <citation type="submission" date="2018-06" db="EMBL/GenBank/DDBJ databases">
        <authorList>
            <person name="Zhirakovskaya E."/>
        </authorList>
    </citation>
    <scope>NUCLEOTIDE SEQUENCE</scope>
</reference>
<sequence>MSKAVEALSARIQARFSDHVVTHIAFDELTVEVPAKQLLSVGLALRDEEAFSFEELLDVCGVDLLTYGEAEWDTVSASCSGFSRAVG</sequence>